<dbReference type="GO" id="GO:0008270">
    <property type="term" value="F:zinc ion binding"/>
    <property type="evidence" value="ECO:0007669"/>
    <property type="project" value="UniProtKB-KW"/>
</dbReference>
<accession>A0A9W4TZT7</accession>
<feature type="compositionally biased region" description="Polar residues" evidence="11">
    <location>
        <begin position="385"/>
        <end position="399"/>
    </location>
</feature>
<feature type="compositionally biased region" description="Low complexity" evidence="11">
    <location>
        <begin position="667"/>
        <end position="680"/>
    </location>
</feature>
<dbReference type="InterPro" id="IPR017455">
    <property type="entry name" value="Znf_FYVE-rel"/>
</dbReference>
<evidence type="ECO:0000256" key="9">
    <source>
        <dbReference type="ARBA" id="ARBA00023136"/>
    </source>
</evidence>
<feature type="compositionally biased region" description="Polar residues" evidence="11">
    <location>
        <begin position="545"/>
        <end position="570"/>
    </location>
</feature>
<evidence type="ECO:0000256" key="10">
    <source>
        <dbReference type="PROSITE-ProRule" id="PRU00091"/>
    </source>
</evidence>
<dbReference type="InterPro" id="IPR011011">
    <property type="entry name" value="Znf_FYVE_PHD"/>
</dbReference>
<dbReference type="Gene3D" id="1.20.5.1940">
    <property type="match status" value="1"/>
</dbReference>
<dbReference type="Pfam" id="PF00790">
    <property type="entry name" value="VHS"/>
    <property type="match status" value="1"/>
</dbReference>
<evidence type="ECO:0000256" key="11">
    <source>
        <dbReference type="SAM" id="MobiDB-lite"/>
    </source>
</evidence>
<dbReference type="SMART" id="SM00726">
    <property type="entry name" value="UIM"/>
    <property type="match status" value="2"/>
</dbReference>
<comment type="similarity">
    <text evidence="2">Belongs to the VPS27 family.</text>
</comment>
<dbReference type="PANTHER" id="PTHR47794">
    <property type="entry name" value="VACUOLAR PROTEIN SORTING-ASSOCIATED PROTEIN 27"/>
    <property type="match status" value="1"/>
</dbReference>
<dbReference type="InterPro" id="IPR003903">
    <property type="entry name" value="UIM_dom"/>
</dbReference>
<dbReference type="InterPro" id="IPR013083">
    <property type="entry name" value="Znf_RING/FYVE/PHD"/>
</dbReference>
<feature type="region of interest" description="Disordered" evidence="11">
    <location>
        <begin position="508"/>
        <end position="681"/>
    </location>
</feature>
<dbReference type="GO" id="GO:0043328">
    <property type="term" value="P:protein transport to vacuole involved in ubiquitin-dependent protein catabolic process via the multivesicular body sorting pathway"/>
    <property type="evidence" value="ECO:0007669"/>
    <property type="project" value="TreeGrafter"/>
</dbReference>
<evidence type="ECO:0000256" key="6">
    <source>
        <dbReference type="ARBA" id="ARBA00022753"/>
    </source>
</evidence>
<feature type="compositionally biased region" description="Polar residues" evidence="11">
    <location>
        <begin position="600"/>
        <end position="655"/>
    </location>
</feature>
<dbReference type="Pfam" id="PF02809">
    <property type="entry name" value="UIM"/>
    <property type="match status" value="2"/>
</dbReference>
<feature type="compositionally biased region" description="Polar residues" evidence="11">
    <location>
        <begin position="519"/>
        <end position="528"/>
    </location>
</feature>
<feature type="compositionally biased region" description="Low complexity" evidence="11">
    <location>
        <begin position="359"/>
        <end position="375"/>
    </location>
</feature>
<dbReference type="SUPFAM" id="SSF48464">
    <property type="entry name" value="ENTH/VHS domain"/>
    <property type="match status" value="1"/>
</dbReference>
<feature type="compositionally biased region" description="Basic and acidic residues" evidence="11">
    <location>
        <begin position="739"/>
        <end position="750"/>
    </location>
</feature>
<sequence>MSSWFGSSNSTVELDNKISEATSESIPNGEIDLGLSLEITDLIRSKKYQPKQCMKALKKRVSLIYSNPNLLTSSLKLTDLCIKNSGYAFLVEISSKEFIDYLVDFIFKLHYNTKDEEGNKVGVLILSLIKNWSKLFKNQVQLIYVEKKYNELRNEGYEFDSFEDEIANLDISDSKFIDSEVAPDWIDSDSCMICYNPFSMLNRKHHCRACGGVYCQTHSNNNIPLVNLGIMEPVRVCDTCFAKQKYNKKSEARKSTTSRSHVNVEDEDEQLKRAIELSLKDSGSNSVPKREVTPPPPPPQPKQANEDEEDEEMKAALAASLREYESQKQQQQPVQEEPQDEEDSDAYNIKFPIFNQQQDSYPQQFQQQQQQQQQQNPFEQERVQESISRFQSPTQVEDLSQSEEEQINLFITLMNNVKSDPKKSDGIMYDKNLNELYLKIIKLKPKLNKSLKNSIEKYQSFIQLNNKMNLINNLYNKFLDNTILQQQQEYDYGYNSYNYNNNAISQQSTGYQQSSTSYPPISQQSTGYKRQAANQYQSNSYQQQEMSTNYPLSQQSTGYEQNYESASSPQHIARLPTGYISGQGTGYPKQEKLQQLQQQPTYPTSLSQQSTGISTTQPNEYNNDYPPTSQQHTGYQYQSSPLKQQSNPYPINLQPSEPDFEDEVEEQNNNNYQSSEQLSNVPFNNPEMVRRVSSTLPPNAVENASLKFPTLNDVEQDYERNKNKHLSDLPRLPNNLQQFEHDEPERKEPEPEPLIDL</sequence>
<keyword evidence="9" id="KW-0472">Membrane</keyword>
<organism evidence="14 15">
    <name type="scientific">Candida verbasci</name>
    <dbReference type="NCBI Taxonomy" id="1227364"/>
    <lineage>
        <taxon>Eukaryota</taxon>
        <taxon>Fungi</taxon>
        <taxon>Dikarya</taxon>
        <taxon>Ascomycota</taxon>
        <taxon>Saccharomycotina</taxon>
        <taxon>Pichiomycetes</taxon>
        <taxon>Debaryomycetaceae</taxon>
        <taxon>Candida/Lodderomyces clade</taxon>
        <taxon>Candida</taxon>
    </lineage>
</organism>
<dbReference type="PROSITE" id="PS50179">
    <property type="entry name" value="VHS"/>
    <property type="match status" value="1"/>
</dbReference>
<evidence type="ECO:0000256" key="2">
    <source>
        <dbReference type="ARBA" id="ARBA00008597"/>
    </source>
</evidence>
<dbReference type="OrthoDB" id="957735at2759"/>
<dbReference type="InterPro" id="IPR002014">
    <property type="entry name" value="VHS_dom"/>
</dbReference>
<dbReference type="InterPro" id="IPR008942">
    <property type="entry name" value="ENTH_VHS"/>
</dbReference>
<dbReference type="Proteomes" id="UP001152885">
    <property type="component" value="Unassembled WGS sequence"/>
</dbReference>
<comment type="subcellular location">
    <subcellularLocation>
        <location evidence="1">Endosome membrane</location>
        <topology evidence="1">Peripheral membrane protein</topology>
        <orientation evidence="1">Cytoplasmic side</orientation>
    </subcellularLocation>
</comment>
<feature type="region of interest" description="Disordered" evidence="11">
    <location>
        <begin position="716"/>
        <end position="757"/>
    </location>
</feature>
<evidence type="ECO:0000256" key="1">
    <source>
        <dbReference type="ARBA" id="ARBA00004125"/>
    </source>
</evidence>
<dbReference type="PANTHER" id="PTHR47794:SF1">
    <property type="entry name" value="VACUOLAR PROTEIN SORTING-ASSOCIATED PROTEIN 27"/>
    <property type="match status" value="1"/>
</dbReference>
<reference evidence="14" key="1">
    <citation type="submission" date="2022-12" db="EMBL/GenBank/DDBJ databases">
        <authorList>
            <person name="Brejova B."/>
        </authorList>
    </citation>
    <scope>NUCLEOTIDE SEQUENCE</scope>
</reference>
<dbReference type="Gene3D" id="3.30.40.10">
    <property type="entry name" value="Zinc/RING finger domain, C3HC4 (zinc finger)"/>
    <property type="match status" value="1"/>
</dbReference>
<dbReference type="SMART" id="SM00288">
    <property type="entry name" value="VHS"/>
    <property type="match status" value="1"/>
</dbReference>
<evidence type="ECO:0000256" key="5">
    <source>
        <dbReference type="ARBA" id="ARBA00022737"/>
    </source>
</evidence>
<dbReference type="Gene3D" id="6.10.140.100">
    <property type="match status" value="1"/>
</dbReference>
<keyword evidence="6" id="KW-0967">Endosome</keyword>
<gene>
    <name evidence="14" type="ORF">CANVERA_P3278</name>
</gene>
<keyword evidence="15" id="KW-1185">Reference proteome</keyword>
<dbReference type="PROSITE" id="PS50330">
    <property type="entry name" value="UIM"/>
    <property type="match status" value="2"/>
</dbReference>
<dbReference type="GO" id="GO:0006623">
    <property type="term" value="P:protein targeting to vacuole"/>
    <property type="evidence" value="ECO:0007669"/>
    <property type="project" value="TreeGrafter"/>
</dbReference>
<feature type="compositionally biased region" description="Low complexity" evidence="11">
    <location>
        <begin position="531"/>
        <end position="544"/>
    </location>
</feature>
<feature type="domain" description="FYVE-type" evidence="12">
    <location>
        <begin position="185"/>
        <end position="245"/>
    </location>
</feature>
<dbReference type="GO" id="GO:0033565">
    <property type="term" value="C:ESCRT-0 complex"/>
    <property type="evidence" value="ECO:0007669"/>
    <property type="project" value="TreeGrafter"/>
</dbReference>
<feature type="compositionally biased region" description="Low complexity" evidence="11">
    <location>
        <begin position="508"/>
        <end position="518"/>
    </location>
</feature>
<dbReference type="GO" id="GO:0010008">
    <property type="term" value="C:endosome membrane"/>
    <property type="evidence" value="ECO:0007669"/>
    <property type="project" value="UniProtKB-SubCell"/>
</dbReference>
<dbReference type="SUPFAM" id="SSF57903">
    <property type="entry name" value="FYVE/PHD zinc finger"/>
    <property type="match status" value="1"/>
</dbReference>
<feature type="compositionally biased region" description="Low complexity" evidence="11">
    <location>
        <begin position="327"/>
        <end position="336"/>
    </location>
</feature>
<keyword evidence="4" id="KW-0479">Metal-binding</keyword>
<evidence type="ECO:0000256" key="7">
    <source>
        <dbReference type="ARBA" id="ARBA00022771"/>
    </source>
</evidence>
<comment type="caution">
    <text evidence="14">The sequence shown here is derived from an EMBL/GenBank/DDBJ whole genome shotgun (WGS) entry which is preliminary data.</text>
</comment>
<feature type="region of interest" description="Disordered" evidence="11">
    <location>
        <begin position="278"/>
        <end position="343"/>
    </location>
</feature>
<evidence type="ECO:0000259" key="12">
    <source>
        <dbReference type="PROSITE" id="PS50178"/>
    </source>
</evidence>
<dbReference type="Pfam" id="PF01363">
    <property type="entry name" value="FYVE"/>
    <property type="match status" value="1"/>
</dbReference>
<keyword evidence="7 10" id="KW-0863">Zinc-finger</keyword>
<evidence type="ECO:0000256" key="4">
    <source>
        <dbReference type="ARBA" id="ARBA00022723"/>
    </source>
</evidence>
<dbReference type="InterPro" id="IPR049425">
    <property type="entry name" value="Vps27_GAT-like"/>
</dbReference>
<evidence type="ECO:0000259" key="13">
    <source>
        <dbReference type="PROSITE" id="PS50179"/>
    </source>
</evidence>
<dbReference type="PROSITE" id="PS50178">
    <property type="entry name" value="ZF_FYVE"/>
    <property type="match status" value="1"/>
</dbReference>
<dbReference type="SMART" id="SM00064">
    <property type="entry name" value="FYVE"/>
    <property type="match status" value="1"/>
</dbReference>
<dbReference type="AlphaFoldDB" id="A0A9W4TZT7"/>
<proteinExistence type="inferred from homology"/>
<feature type="compositionally biased region" description="Basic and acidic residues" evidence="11">
    <location>
        <begin position="717"/>
        <end position="728"/>
    </location>
</feature>
<feature type="domain" description="VHS" evidence="13">
    <location>
        <begin position="23"/>
        <end position="160"/>
    </location>
</feature>
<keyword evidence="8" id="KW-0862">Zinc</keyword>
<feature type="region of interest" description="Disordered" evidence="11">
    <location>
        <begin position="359"/>
        <end position="401"/>
    </location>
</feature>
<evidence type="ECO:0000313" key="14">
    <source>
        <dbReference type="EMBL" id="CAI5758766.1"/>
    </source>
</evidence>
<dbReference type="EMBL" id="CANTUO010000003">
    <property type="protein sequence ID" value="CAI5758766.1"/>
    <property type="molecule type" value="Genomic_DNA"/>
</dbReference>
<keyword evidence="5" id="KW-0677">Repeat</keyword>
<dbReference type="GO" id="GO:0043130">
    <property type="term" value="F:ubiquitin binding"/>
    <property type="evidence" value="ECO:0007669"/>
    <property type="project" value="InterPro"/>
</dbReference>
<dbReference type="GO" id="GO:0032266">
    <property type="term" value="F:phosphatidylinositol-3-phosphate binding"/>
    <property type="evidence" value="ECO:0007669"/>
    <property type="project" value="UniProtKB-ARBA"/>
</dbReference>
<dbReference type="Pfam" id="PF21356">
    <property type="entry name" value="Vps27_GAT-like"/>
    <property type="match status" value="1"/>
</dbReference>
<dbReference type="Gene3D" id="1.25.40.90">
    <property type="match status" value="1"/>
</dbReference>
<evidence type="ECO:0000313" key="15">
    <source>
        <dbReference type="Proteomes" id="UP001152885"/>
    </source>
</evidence>
<protein>
    <recommendedName>
        <fullName evidence="3">Vacuolar protein sorting-associated protein 27</fullName>
    </recommendedName>
</protein>
<evidence type="ECO:0000256" key="3">
    <source>
        <dbReference type="ARBA" id="ARBA00017753"/>
    </source>
</evidence>
<evidence type="ECO:0000256" key="8">
    <source>
        <dbReference type="ARBA" id="ARBA00022833"/>
    </source>
</evidence>
<dbReference type="InterPro" id="IPR000306">
    <property type="entry name" value="Znf_FYVE"/>
</dbReference>
<name>A0A9W4TZT7_9ASCO</name>